<feature type="region of interest" description="Disordered" evidence="6">
    <location>
        <begin position="1"/>
        <end position="61"/>
    </location>
</feature>
<dbReference type="Pfam" id="PF01740">
    <property type="entry name" value="STAS"/>
    <property type="match status" value="1"/>
</dbReference>
<dbReference type="GO" id="GO:0016020">
    <property type="term" value="C:membrane"/>
    <property type="evidence" value="ECO:0007669"/>
    <property type="project" value="UniProtKB-SubCell"/>
</dbReference>
<dbReference type="InterPro" id="IPR036513">
    <property type="entry name" value="STAS_dom_sf"/>
</dbReference>
<keyword evidence="4 7" id="KW-1133">Transmembrane helix</keyword>
<evidence type="ECO:0000313" key="9">
    <source>
        <dbReference type="EMBL" id="KAK3287873.1"/>
    </source>
</evidence>
<feature type="transmembrane region" description="Helical" evidence="7">
    <location>
        <begin position="205"/>
        <end position="224"/>
    </location>
</feature>
<evidence type="ECO:0000256" key="2">
    <source>
        <dbReference type="ARBA" id="ARBA00022448"/>
    </source>
</evidence>
<dbReference type="CDD" id="cd07042">
    <property type="entry name" value="STAS_SulP_like_sulfate_transporter"/>
    <property type="match status" value="1"/>
</dbReference>
<gene>
    <name evidence="9" type="ORF">CYMTET_4637</name>
</gene>
<proteinExistence type="predicted"/>
<dbReference type="AlphaFoldDB" id="A0AAE0H0Z9"/>
<dbReference type="InterPro" id="IPR001902">
    <property type="entry name" value="SLC26A/SulP_fam"/>
</dbReference>
<keyword evidence="2" id="KW-0813">Transport</keyword>
<feature type="transmembrane region" description="Helical" evidence="7">
    <location>
        <begin position="152"/>
        <end position="168"/>
    </location>
</feature>
<evidence type="ECO:0000256" key="7">
    <source>
        <dbReference type="SAM" id="Phobius"/>
    </source>
</evidence>
<feature type="transmembrane region" description="Helical" evidence="7">
    <location>
        <begin position="236"/>
        <end position="254"/>
    </location>
</feature>
<evidence type="ECO:0000256" key="6">
    <source>
        <dbReference type="SAM" id="MobiDB-lite"/>
    </source>
</evidence>
<dbReference type="GO" id="GO:0055085">
    <property type="term" value="P:transmembrane transport"/>
    <property type="evidence" value="ECO:0007669"/>
    <property type="project" value="InterPro"/>
</dbReference>
<feature type="compositionally biased region" description="Polar residues" evidence="6">
    <location>
        <begin position="1"/>
        <end position="11"/>
    </location>
</feature>
<dbReference type="NCBIfam" id="TIGR00815">
    <property type="entry name" value="sulP"/>
    <property type="match status" value="1"/>
</dbReference>
<dbReference type="SUPFAM" id="SSF52091">
    <property type="entry name" value="SpoIIaa-like"/>
    <property type="match status" value="1"/>
</dbReference>
<keyword evidence="3 7" id="KW-0812">Transmembrane</keyword>
<name>A0AAE0H0Z9_9CHLO</name>
<feature type="transmembrane region" description="Helical" evidence="7">
    <location>
        <begin position="465"/>
        <end position="486"/>
    </location>
</feature>
<evidence type="ECO:0000256" key="5">
    <source>
        <dbReference type="ARBA" id="ARBA00023136"/>
    </source>
</evidence>
<keyword evidence="5 7" id="KW-0472">Membrane</keyword>
<dbReference type="Proteomes" id="UP001190700">
    <property type="component" value="Unassembled WGS sequence"/>
</dbReference>
<accession>A0AAE0H0Z9</accession>
<feature type="transmembrane region" description="Helical" evidence="7">
    <location>
        <begin position="498"/>
        <end position="525"/>
    </location>
</feature>
<dbReference type="InterPro" id="IPR002645">
    <property type="entry name" value="STAS_dom"/>
</dbReference>
<dbReference type="Gene3D" id="3.30.750.24">
    <property type="entry name" value="STAS domain"/>
    <property type="match status" value="1"/>
</dbReference>
<evidence type="ECO:0000256" key="1">
    <source>
        <dbReference type="ARBA" id="ARBA00004141"/>
    </source>
</evidence>
<dbReference type="FunFam" id="3.30.750.24:FF:000002">
    <property type="entry name" value="Sulfate transporter 31"/>
    <property type="match status" value="1"/>
</dbReference>
<evidence type="ECO:0000256" key="4">
    <source>
        <dbReference type="ARBA" id="ARBA00022989"/>
    </source>
</evidence>
<feature type="transmembrane region" description="Helical" evidence="7">
    <location>
        <begin position="175"/>
        <end position="193"/>
    </location>
</feature>
<comment type="caution">
    <text evidence="9">The sequence shown here is derived from an EMBL/GenBank/DDBJ whole genome shotgun (WGS) entry which is preliminary data.</text>
</comment>
<dbReference type="PROSITE" id="PS50801">
    <property type="entry name" value="STAS"/>
    <property type="match status" value="1"/>
</dbReference>
<organism evidence="9 10">
    <name type="scientific">Cymbomonas tetramitiformis</name>
    <dbReference type="NCBI Taxonomy" id="36881"/>
    <lineage>
        <taxon>Eukaryota</taxon>
        <taxon>Viridiplantae</taxon>
        <taxon>Chlorophyta</taxon>
        <taxon>Pyramimonadophyceae</taxon>
        <taxon>Pyramimonadales</taxon>
        <taxon>Pyramimonadaceae</taxon>
        <taxon>Cymbomonas</taxon>
    </lineage>
</organism>
<feature type="transmembrane region" description="Helical" evidence="7">
    <location>
        <begin position="436"/>
        <end position="453"/>
    </location>
</feature>
<dbReference type="EMBL" id="LGRX02000659">
    <property type="protein sequence ID" value="KAK3287873.1"/>
    <property type="molecule type" value="Genomic_DNA"/>
</dbReference>
<feature type="transmembrane region" description="Helical" evidence="7">
    <location>
        <begin position="126"/>
        <end position="146"/>
    </location>
</feature>
<dbReference type="Pfam" id="PF00916">
    <property type="entry name" value="Sulfate_transp"/>
    <property type="match status" value="1"/>
</dbReference>
<keyword evidence="10" id="KW-1185">Reference proteome</keyword>
<protein>
    <recommendedName>
        <fullName evidence="8">STAS domain-containing protein</fullName>
    </recommendedName>
</protein>
<feature type="transmembrane region" description="Helical" evidence="7">
    <location>
        <begin position="312"/>
        <end position="331"/>
    </location>
</feature>
<feature type="transmembrane region" description="Helical" evidence="7">
    <location>
        <begin position="398"/>
        <end position="416"/>
    </location>
</feature>
<feature type="compositionally biased region" description="Acidic residues" evidence="6">
    <location>
        <begin position="41"/>
        <end position="59"/>
    </location>
</feature>
<evidence type="ECO:0000259" key="8">
    <source>
        <dbReference type="PROSITE" id="PS50801"/>
    </source>
</evidence>
<dbReference type="PANTHER" id="PTHR11814">
    <property type="entry name" value="SULFATE TRANSPORTER"/>
    <property type="match status" value="1"/>
</dbReference>
<evidence type="ECO:0000256" key="3">
    <source>
        <dbReference type="ARBA" id="ARBA00022692"/>
    </source>
</evidence>
<feature type="domain" description="STAS" evidence="8">
    <location>
        <begin position="549"/>
        <end position="675"/>
    </location>
</feature>
<evidence type="ECO:0000313" key="10">
    <source>
        <dbReference type="Proteomes" id="UP001190700"/>
    </source>
</evidence>
<sequence>MSEQNDAQQPSEGFVTEQNEDPTVMNERVIYMTSMSRDGAEEGGDEASEEGDQAEEESLNEGVIGAYRKKRKSTAKPLIDPDLFDIFSECRGKDPKDVFYRILETCVPATKWLRTYDHKAYLQDDLIAGLTVGIMIVPQSMAYALIAGLPTQYGLYSSIIPIYIYALFGSSRQLAVGPVALVSLLVEAGLRNLGVDEDDEEEYAAYAHTLAFLCGMFQIFLGIFRLGFIIDFLSHAVVSGFTSGAAVTIGLSQLKYLVGYKIEKSSSIYDTLSSAIKGIDDFQVGTFIMGSIWITMLLTFKHLGKTYPKLKMLRALGPLIVVVLSTMIVGFTRWNEQGMEVVGTIPSGFPPFTNDHKWDKTGEVLGTAVTISFVGFMESIAIAKSLAAKHKYELDSNMELSGIGLSNAIGSFFGGYPITGSFSRSAVNNETGAKSGVAALVTASMVVFALLLLTEAMYFLPKNALAAIVMSAVLGLIDTDEVAFLWKVSKKDLSTWVISFLGVLFLGVELGIAIAVSLSLVLVIYESARPHTAELGKLPNTTVYRNIRQYEDAATVEGMIILRIDAPIYFANTSYVKEKLRQYEMMASMKPSSTNNLRGQELRFVILEMSPVTSIDSTGLHALKDIVSEYKLRGIGFVLANPNRKVLEALEQAGIMDKIGFNHIFLNVHFAVEACRKSMLQEDEAV</sequence>
<reference evidence="9 10" key="1">
    <citation type="journal article" date="2015" name="Genome Biol. Evol.">
        <title>Comparative Genomics of a Bacterivorous Green Alga Reveals Evolutionary Causalities and Consequences of Phago-Mixotrophic Mode of Nutrition.</title>
        <authorList>
            <person name="Burns J.A."/>
            <person name="Paasch A."/>
            <person name="Narechania A."/>
            <person name="Kim E."/>
        </authorList>
    </citation>
    <scope>NUCLEOTIDE SEQUENCE [LARGE SCALE GENOMIC DNA]</scope>
    <source>
        <strain evidence="9 10">PLY_AMNH</strain>
    </source>
</reference>
<comment type="subcellular location">
    <subcellularLocation>
        <location evidence="1">Membrane</location>
        <topology evidence="1">Multi-pass membrane protein</topology>
    </subcellularLocation>
</comment>
<dbReference type="InterPro" id="IPR011547">
    <property type="entry name" value="SLC26A/SulP_dom"/>
</dbReference>
<feature type="transmembrane region" description="Helical" evidence="7">
    <location>
        <begin position="364"/>
        <end position="386"/>
    </location>
</feature>
<feature type="transmembrane region" description="Helical" evidence="7">
    <location>
        <begin position="282"/>
        <end position="300"/>
    </location>
</feature>